<organism evidence="1 2">
    <name type="scientific">Sphaerimonospora cavernae</name>
    <dbReference type="NCBI Taxonomy" id="1740611"/>
    <lineage>
        <taxon>Bacteria</taxon>
        <taxon>Bacillati</taxon>
        <taxon>Actinomycetota</taxon>
        <taxon>Actinomycetes</taxon>
        <taxon>Streptosporangiales</taxon>
        <taxon>Streptosporangiaceae</taxon>
        <taxon>Sphaerimonospora</taxon>
    </lineage>
</organism>
<dbReference type="Proteomes" id="UP001589870">
    <property type="component" value="Unassembled WGS sequence"/>
</dbReference>
<keyword evidence="2" id="KW-1185">Reference proteome</keyword>
<evidence type="ECO:0008006" key="3">
    <source>
        <dbReference type="Google" id="ProtNLM"/>
    </source>
</evidence>
<dbReference type="EMBL" id="JBHMQT010000033">
    <property type="protein sequence ID" value="MFC0863783.1"/>
    <property type="molecule type" value="Genomic_DNA"/>
</dbReference>
<proteinExistence type="predicted"/>
<accession>A0ABV6U5Q7</accession>
<gene>
    <name evidence="1" type="ORF">ACFHYQ_15880</name>
</gene>
<sequence>MSSSLRLHLDRTALAVVLGAVAVACARPSNEKVRHLGRAELQEKVAQHDGFVVPLPKELPPGFHLMSYKIYEVDGGRRYGQAFFGSVVVCAQEKTGHGTNLCGEFSSPDGTIRRDVGGLLLVVRMNEKNPENVKLWNKVDFATDYSTISWLDD</sequence>
<comment type="caution">
    <text evidence="1">The sequence shown here is derived from an EMBL/GenBank/DDBJ whole genome shotgun (WGS) entry which is preliminary data.</text>
</comment>
<name>A0ABV6U5Q7_9ACTN</name>
<evidence type="ECO:0000313" key="1">
    <source>
        <dbReference type="EMBL" id="MFC0863783.1"/>
    </source>
</evidence>
<dbReference type="RefSeq" id="WP_394301917.1">
    <property type="nucleotide sequence ID" value="NZ_JBHMQT010000033.1"/>
</dbReference>
<reference evidence="1 2" key="1">
    <citation type="submission" date="2024-09" db="EMBL/GenBank/DDBJ databases">
        <authorList>
            <person name="Sun Q."/>
            <person name="Mori K."/>
        </authorList>
    </citation>
    <scope>NUCLEOTIDE SEQUENCE [LARGE SCALE GENOMIC DNA]</scope>
    <source>
        <strain evidence="1 2">TBRC 1851</strain>
    </source>
</reference>
<evidence type="ECO:0000313" key="2">
    <source>
        <dbReference type="Proteomes" id="UP001589870"/>
    </source>
</evidence>
<protein>
    <recommendedName>
        <fullName evidence="3">Exosortase system-associated protein, TIGR04073 family</fullName>
    </recommendedName>
</protein>
<dbReference type="PROSITE" id="PS51257">
    <property type="entry name" value="PROKAR_LIPOPROTEIN"/>
    <property type="match status" value="1"/>
</dbReference>